<dbReference type="PANTHER" id="PTHR14226">
    <property type="entry name" value="NEUROPATHY TARGET ESTERASE/SWISS CHEESE D.MELANOGASTER"/>
    <property type="match status" value="1"/>
</dbReference>
<dbReference type="GO" id="GO:0016787">
    <property type="term" value="F:hydrolase activity"/>
    <property type="evidence" value="ECO:0007669"/>
    <property type="project" value="UniProtKB-UniRule"/>
</dbReference>
<evidence type="ECO:0000313" key="6">
    <source>
        <dbReference type="EMBL" id="SFN51690.1"/>
    </source>
</evidence>
<dbReference type="InterPro" id="IPR002641">
    <property type="entry name" value="PNPLA_dom"/>
</dbReference>
<keyword evidence="1 4" id="KW-0378">Hydrolase</keyword>
<reference evidence="6 7" key="1">
    <citation type="submission" date="2016-10" db="EMBL/GenBank/DDBJ databases">
        <authorList>
            <person name="de Groot N.N."/>
        </authorList>
    </citation>
    <scope>NUCLEOTIDE SEQUENCE [LARGE SCALE GENOMIC DNA]</scope>
    <source>
        <strain evidence="6 7">DSM 17794</strain>
    </source>
</reference>
<keyword evidence="3 4" id="KW-0443">Lipid metabolism</keyword>
<protein>
    <submittedName>
        <fullName evidence="6">NTE family protein</fullName>
    </submittedName>
</protein>
<evidence type="ECO:0000256" key="1">
    <source>
        <dbReference type="ARBA" id="ARBA00022801"/>
    </source>
</evidence>
<feature type="short sequence motif" description="DGA/G" evidence="4">
    <location>
        <begin position="219"/>
        <end position="221"/>
    </location>
</feature>
<dbReference type="Proteomes" id="UP000199153">
    <property type="component" value="Unassembled WGS sequence"/>
</dbReference>
<sequence>MPKLQLFISIIMHLNMKKVLFIFMVLWSFLGKAQEEDLKVGLVLSGGGAKGLAHIGTLKVLEEAGVRIDYIGGSSMGAIIGGLYASGYSADELDSIFHETNFNILIQDNLPRDAKTFYEKEDSEKYALTLPFDRFKIGLPSGLSRGQNIYNLMSQLTMHLGNVNDFSELPIPFFCIAADVETGEEVILDEGSLAQAVSASGAIPSIFSPVKIGDRLLTDGGVANNYPVEELRRRGAEFVIGVDVQDSLMDRSELKGVFDILTQISNFRTINDMREKIPKTDIYIKPDISKFSVLSFDKGKEIIDSGRVASEKRIDDLKEVSKRQKPRDSEFMIPRIDTLQISTLTLEGNNNYPREYIMGKLRLNYFTKFTFEDLNNGINNLSATGNFNRINYRLIPNEDDRFFTLAMQIEESQNKTFLRLGVHFDELYRSAALVNVTHKSLLFTNDVTSLDVIVGDNFRYNFDYYLDKGYYWSLGIHSRYNKFSDDISFDFARQNAGLEDQAVSRLNIDHIDFTNQIYFETTFKQVFSFGIGAEHKFLKIKTETLESSSAQIPDNVFENSHFLSGFGNLRFDSYDNKYFPSTGFYLNSDFHLYLYSSDYNKNFSEFSIAKGEIGYAVTPLNKLSLRLKGSAGLKIGNDNTNTLDFFLGGYGNNLINNFEPFLGYDFISISGDSYIKALAELDYEFTRGHHLIGSANYANVGNRLYSTGEWFSGPDFSGYALGYGFESFIGPLEIKYTWSPESQSSTWFFNLGFWF</sequence>
<dbReference type="PROSITE" id="PS51635">
    <property type="entry name" value="PNPLA"/>
    <property type="match status" value="1"/>
</dbReference>
<dbReference type="AlphaFoldDB" id="A0A1I4ZNY4"/>
<evidence type="ECO:0000256" key="2">
    <source>
        <dbReference type="ARBA" id="ARBA00022963"/>
    </source>
</evidence>
<proteinExistence type="predicted"/>
<dbReference type="Pfam" id="PF01734">
    <property type="entry name" value="Patatin"/>
    <property type="match status" value="1"/>
</dbReference>
<dbReference type="InterPro" id="IPR016035">
    <property type="entry name" value="Acyl_Trfase/lysoPLipase"/>
</dbReference>
<feature type="domain" description="PNPLA" evidence="5">
    <location>
        <begin position="42"/>
        <end position="232"/>
    </location>
</feature>
<keyword evidence="2 4" id="KW-0442">Lipid degradation</keyword>
<accession>A0A1I4ZNY4</accession>
<dbReference type="Gene3D" id="3.40.1090.10">
    <property type="entry name" value="Cytosolic phospholipase A2 catalytic domain"/>
    <property type="match status" value="1"/>
</dbReference>
<dbReference type="CDD" id="cd07205">
    <property type="entry name" value="Pat_PNPLA6_PNPLA7_NTE1_like"/>
    <property type="match status" value="1"/>
</dbReference>
<organism evidence="6 7">
    <name type="scientific">Salegentibacter flavus</name>
    <dbReference type="NCBI Taxonomy" id="287099"/>
    <lineage>
        <taxon>Bacteria</taxon>
        <taxon>Pseudomonadati</taxon>
        <taxon>Bacteroidota</taxon>
        <taxon>Flavobacteriia</taxon>
        <taxon>Flavobacteriales</taxon>
        <taxon>Flavobacteriaceae</taxon>
        <taxon>Salegentibacter</taxon>
    </lineage>
</organism>
<gene>
    <name evidence="6" type="ORF">SAMN05660413_01394</name>
</gene>
<keyword evidence="7" id="KW-1185">Reference proteome</keyword>
<feature type="short sequence motif" description="GXSXG" evidence="4">
    <location>
        <begin position="73"/>
        <end position="77"/>
    </location>
</feature>
<name>A0A1I4ZNY4_9FLAO</name>
<feature type="active site" description="Nucleophile" evidence="4">
    <location>
        <position position="75"/>
    </location>
</feature>
<feature type="active site" description="Proton acceptor" evidence="4">
    <location>
        <position position="219"/>
    </location>
</feature>
<dbReference type="Pfam" id="PF19143">
    <property type="entry name" value="Omp85_2"/>
    <property type="match status" value="1"/>
</dbReference>
<evidence type="ECO:0000259" key="5">
    <source>
        <dbReference type="PROSITE" id="PS51635"/>
    </source>
</evidence>
<dbReference type="GO" id="GO:0016042">
    <property type="term" value="P:lipid catabolic process"/>
    <property type="evidence" value="ECO:0007669"/>
    <property type="project" value="UniProtKB-UniRule"/>
</dbReference>
<dbReference type="InterPro" id="IPR043864">
    <property type="entry name" value="Omp85-like_dom"/>
</dbReference>
<feature type="short sequence motif" description="GXGXXG" evidence="4">
    <location>
        <begin position="46"/>
        <end position="51"/>
    </location>
</feature>
<dbReference type="STRING" id="287099.SAMN05660413_01394"/>
<evidence type="ECO:0000256" key="3">
    <source>
        <dbReference type="ARBA" id="ARBA00023098"/>
    </source>
</evidence>
<dbReference type="InterPro" id="IPR050301">
    <property type="entry name" value="NTE"/>
</dbReference>
<evidence type="ECO:0000313" key="7">
    <source>
        <dbReference type="Proteomes" id="UP000199153"/>
    </source>
</evidence>
<dbReference type="EMBL" id="FOVL01000007">
    <property type="protein sequence ID" value="SFN51690.1"/>
    <property type="molecule type" value="Genomic_DNA"/>
</dbReference>
<dbReference type="PANTHER" id="PTHR14226:SF29">
    <property type="entry name" value="NEUROPATHY TARGET ESTERASE SWS"/>
    <property type="match status" value="1"/>
</dbReference>
<dbReference type="SUPFAM" id="SSF52151">
    <property type="entry name" value="FabD/lysophospholipase-like"/>
    <property type="match status" value="1"/>
</dbReference>
<evidence type="ECO:0000256" key="4">
    <source>
        <dbReference type="PROSITE-ProRule" id="PRU01161"/>
    </source>
</evidence>